<evidence type="ECO:0000313" key="3">
    <source>
        <dbReference type="Proteomes" id="UP000295530"/>
    </source>
</evidence>
<name>A0A4R6E1C7_SCAGO</name>
<reference evidence="2 3" key="1">
    <citation type="submission" date="2019-03" db="EMBL/GenBank/DDBJ databases">
        <title>Genomic analyses of the natural microbiome of Caenorhabditis elegans.</title>
        <authorList>
            <person name="Samuel B."/>
        </authorList>
    </citation>
    <scope>NUCLEOTIDE SEQUENCE [LARGE SCALE GENOMIC DNA]</scope>
    <source>
        <strain evidence="2 3">BIGb0156</strain>
    </source>
</reference>
<gene>
    <name evidence="2" type="ORF">EC847_11812</name>
</gene>
<dbReference type="EMBL" id="SNVX01000018">
    <property type="protein sequence ID" value="TDN51483.1"/>
    <property type="molecule type" value="Genomic_DNA"/>
</dbReference>
<feature type="transmembrane region" description="Helical" evidence="1">
    <location>
        <begin position="36"/>
        <end position="59"/>
    </location>
</feature>
<keyword evidence="1" id="KW-0472">Membrane</keyword>
<dbReference type="RefSeq" id="WP_133462084.1">
    <property type="nucleotide sequence ID" value="NZ_SNVX01000018.1"/>
</dbReference>
<comment type="caution">
    <text evidence="2">The sequence shown here is derived from an EMBL/GenBank/DDBJ whole genome shotgun (WGS) entry which is preliminary data.</text>
</comment>
<proteinExistence type="predicted"/>
<keyword evidence="1" id="KW-0812">Transmembrane</keyword>
<keyword evidence="1" id="KW-1133">Transmembrane helix</keyword>
<dbReference type="AlphaFoldDB" id="A0A4R6E1C7"/>
<feature type="transmembrane region" description="Helical" evidence="1">
    <location>
        <begin position="12"/>
        <end position="30"/>
    </location>
</feature>
<dbReference type="Proteomes" id="UP000295530">
    <property type="component" value="Unassembled WGS sequence"/>
</dbReference>
<protein>
    <submittedName>
        <fullName evidence="2">Uncharacterized protein</fullName>
    </submittedName>
</protein>
<feature type="transmembrane region" description="Helical" evidence="1">
    <location>
        <begin position="103"/>
        <end position="121"/>
    </location>
</feature>
<feature type="transmembrane region" description="Helical" evidence="1">
    <location>
        <begin position="80"/>
        <end position="97"/>
    </location>
</feature>
<keyword evidence="3" id="KW-1185">Reference proteome</keyword>
<organism evidence="2 3">
    <name type="scientific">Scandinavium goeteborgense</name>
    <dbReference type="NCBI Taxonomy" id="1851514"/>
    <lineage>
        <taxon>Bacteria</taxon>
        <taxon>Pseudomonadati</taxon>
        <taxon>Pseudomonadota</taxon>
        <taxon>Gammaproteobacteria</taxon>
        <taxon>Enterobacterales</taxon>
        <taxon>Enterobacteriaceae</taxon>
        <taxon>Scandinavium</taxon>
    </lineage>
</organism>
<sequence length="245" mass="26885">MNNFRKRKQRYLMGLPAMFLLLWLVSVFRWNDESDLFIFISLVSLFGVSFLSVSFYMINKIIDDSKIIDVELYRIIKHKVITSLTVLGGLSLIGCALNDAYALFLTVFSIVLSMNVFALVCRRGSQQFKSSLYSKAPRAYSKKIVDFFVGEIEWGGGIGSKVGDINPATGLPITDAGYDSHGNASASSGFDVASTASSDSVWDSYNPANGTPMVSPGYDMYGNMYGTSDTSGTSHSGFSDSDYNR</sequence>
<evidence type="ECO:0000313" key="2">
    <source>
        <dbReference type="EMBL" id="TDN51483.1"/>
    </source>
</evidence>
<accession>A0A4R6E1C7</accession>
<evidence type="ECO:0000256" key="1">
    <source>
        <dbReference type="SAM" id="Phobius"/>
    </source>
</evidence>